<dbReference type="OrthoDB" id="2020995at2759"/>
<accession>S8CR24</accession>
<evidence type="ECO:0000259" key="8">
    <source>
        <dbReference type="PROSITE" id="PS50811"/>
    </source>
</evidence>
<dbReference type="Pfam" id="PF03106">
    <property type="entry name" value="WRKY"/>
    <property type="match status" value="1"/>
</dbReference>
<evidence type="ECO:0000256" key="2">
    <source>
        <dbReference type="ARBA" id="ARBA00023015"/>
    </source>
</evidence>
<gene>
    <name evidence="9" type="ORF">M569_05084</name>
</gene>
<dbReference type="PANTHER" id="PTHR31429:SF106">
    <property type="entry name" value="WRKY TRANSCRIPTION FACTOR 31-RELATED"/>
    <property type="match status" value="1"/>
</dbReference>
<dbReference type="SMART" id="SM00774">
    <property type="entry name" value="WRKY"/>
    <property type="match status" value="1"/>
</dbReference>
<feature type="non-terminal residue" evidence="9">
    <location>
        <position position="161"/>
    </location>
</feature>
<evidence type="ECO:0000313" key="9">
    <source>
        <dbReference type="EMBL" id="EPS69684.1"/>
    </source>
</evidence>
<dbReference type="PANTHER" id="PTHR31429">
    <property type="entry name" value="WRKY TRANSCRIPTION FACTOR 36-RELATED"/>
    <property type="match status" value="1"/>
</dbReference>
<proteinExistence type="inferred from homology"/>
<dbReference type="GO" id="GO:0003700">
    <property type="term" value="F:DNA-binding transcription factor activity"/>
    <property type="evidence" value="ECO:0007669"/>
    <property type="project" value="InterPro"/>
</dbReference>
<keyword evidence="5" id="KW-0804">Transcription</keyword>
<dbReference type="GO" id="GO:0043565">
    <property type="term" value="F:sequence-specific DNA binding"/>
    <property type="evidence" value="ECO:0007669"/>
    <property type="project" value="InterPro"/>
</dbReference>
<dbReference type="EMBL" id="AUSU01002014">
    <property type="protein sequence ID" value="EPS69684.1"/>
    <property type="molecule type" value="Genomic_DNA"/>
</dbReference>
<keyword evidence="2" id="KW-0805">Transcription regulation</keyword>
<evidence type="ECO:0000256" key="4">
    <source>
        <dbReference type="ARBA" id="ARBA00023125"/>
    </source>
</evidence>
<comment type="similarity">
    <text evidence="7">Belongs to the WRKY group II-b family.</text>
</comment>
<evidence type="ECO:0000313" key="10">
    <source>
        <dbReference type="Proteomes" id="UP000015453"/>
    </source>
</evidence>
<name>S8CR24_9LAMI</name>
<keyword evidence="4" id="KW-0238">DNA-binding</keyword>
<dbReference type="FunFam" id="2.20.25.80:FF:000002">
    <property type="entry name" value="probable WRKY transcription factor 31"/>
    <property type="match status" value="1"/>
</dbReference>
<dbReference type="SUPFAM" id="SSF118290">
    <property type="entry name" value="WRKY DNA-binding domain"/>
    <property type="match status" value="1"/>
</dbReference>
<evidence type="ECO:0000256" key="6">
    <source>
        <dbReference type="ARBA" id="ARBA00023242"/>
    </source>
</evidence>
<comment type="caution">
    <text evidence="9">The sequence shown here is derived from an EMBL/GenBank/DDBJ whole genome shotgun (WGS) entry which is preliminary data.</text>
</comment>
<comment type="subcellular location">
    <subcellularLocation>
        <location evidence="1">Nucleus</location>
    </subcellularLocation>
</comment>
<dbReference type="InterPro" id="IPR003657">
    <property type="entry name" value="WRKY_dom"/>
</dbReference>
<dbReference type="InterPro" id="IPR044810">
    <property type="entry name" value="WRKY_plant"/>
</dbReference>
<keyword evidence="6" id="KW-0539">Nucleus</keyword>
<reference evidence="9 10" key="1">
    <citation type="journal article" date="2013" name="BMC Genomics">
        <title>The miniature genome of a carnivorous plant Genlisea aurea contains a low number of genes and short non-coding sequences.</title>
        <authorList>
            <person name="Leushkin E.V."/>
            <person name="Sutormin R.A."/>
            <person name="Nabieva E.R."/>
            <person name="Penin A.A."/>
            <person name="Kondrashov A.S."/>
            <person name="Logacheva M.D."/>
        </authorList>
    </citation>
    <scope>NUCLEOTIDE SEQUENCE [LARGE SCALE GENOMIC DNA]</scope>
</reference>
<protein>
    <recommendedName>
        <fullName evidence="8">WRKY domain-containing protein</fullName>
    </recommendedName>
</protein>
<feature type="domain" description="WRKY" evidence="8">
    <location>
        <begin position="28"/>
        <end position="94"/>
    </location>
</feature>
<evidence type="ECO:0000256" key="3">
    <source>
        <dbReference type="ARBA" id="ARBA00023054"/>
    </source>
</evidence>
<keyword evidence="10" id="KW-1185">Reference proteome</keyword>
<sequence length="161" mass="17386">GERSSDSKPTETVDATMRKARVSVLARSETTVISDGCQWRKYGQKMAKGNPCPRAYYRCTMAVGCPVRKQVQRSWEDRSILVTTYEGTHDHPLPPAALAMASTTSAAARMILSGAKSSAEANFLARMTMLPSASDAAGAVSASPMMPVTLDLTRNPHRQIP</sequence>
<dbReference type="AlphaFoldDB" id="S8CR24"/>
<dbReference type="Gene3D" id="2.20.25.80">
    <property type="entry name" value="WRKY domain"/>
    <property type="match status" value="1"/>
</dbReference>
<evidence type="ECO:0000256" key="7">
    <source>
        <dbReference type="ARBA" id="ARBA00061007"/>
    </source>
</evidence>
<dbReference type="Proteomes" id="UP000015453">
    <property type="component" value="Unassembled WGS sequence"/>
</dbReference>
<evidence type="ECO:0000256" key="1">
    <source>
        <dbReference type="ARBA" id="ARBA00004123"/>
    </source>
</evidence>
<keyword evidence="3" id="KW-0175">Coiled coil</keyword>
<feature type="non-terminal residue" evidence="9">
    <location>
        <position position="1"/>
    </location>
</feature>
<dbReference type="GO" id="GO:0005634">
    <property type="term" value="C:nucleus"/>
    <property type="evidence" value="ECO:0007669"/>
    <property type="project" value="UniProtKB-SubCell"/>
</dbReference>
<dbReference type="InterPro" id="IPR036576">
    <property type="entry name" value="WRKY_dom_sf"/>
</dbReference>
<dbReference type="PROSITE" id="PS50811">
    <property type="entry name" value="WRKY"/>
    <property type="match status" value="1"/>
</dbReference>
<organism evidence="9 10">
    <name type="scientific">Genlisea aurea</name>
    <dbReference type="NCBI Taxonomy" id="192259"/>
    <lineage>
        <taxon>Eukaryota</taxon>
        <taxon>Viridiplantae</taxon>
        <taxon>Streptophyta</taxon>
        <taxon>Embryophyta</taxon>
        <taxon>Tracheophyta</taxon>
        <taxon>Spermatophyta</taxon>
        <taxon>Magnoliopsida</taxon>
        <taxon>eudicotyledons</taxon>
        <taxon>Gunneridae</taxon>
        <taxon>Pentapetalae</taxon>
        <taxon>asterids</taxon>
        <taxon>lamiids</taxon>
        <taxon>Lamiales</taxon>
        <taxon>Lentibulariaceae</taxon>
        <taxon>Genlisea</taxon>
    </lineage>
</organism>
<evidence type="ECO:0000256" key="5">
    <source>
        <dbReference type="ARBA" id="ARBA00023163"/>
    </source>
</evidence>